<keyword evidence="3" id="KW-1185">Reference proteome</keyword>
<name>A0A1L9UPA7_ASPBC</name>
<dbReference type="RefSeq" id="XP_067480776.1">
    <property type="nucleotide sequence ID" value="XM_067626586.1"/>
</dbReference>
<dbReference type="VEuPathDB" id="FungiDB:ASPBRDRAFT_506854"/>
<evidence type="ECO:0000313" key="2">
    <source>
        <dbReference type="EMBL" id="OJJ73528.1"/>
    </source>
</evidence>
<keyword evidence="1" id="KW-1133">Transmembrane helix</keyword>
<dbReference type="Proteomes" id="UP000184499">
    <property type="component" value="Unassembled WGS sequence"/>
</dbReference>
<dbReference type="GeneID" id="93579074"/>
<dbReference type="AlphaFoldDB" id="A0A1L9UPA7"/>
<reference evidence="3" key="1">
    <citation type="journal article" date="2017" name="Genome Biol.">
        <title>Comparative genomics reveals high biological diversity and specific adaptations in the industrially and medically important fungal genus Aspergillus.</title>
        <authorList>
            <person name="de Vries R.P."/>
            <person name="Riley R."/>
            <person name="Wiebenga A."/>
            <person name="Aguilar-Osorio G."/>
            <person name="Amillis S."/>
            <person name="Uchima C.A."/>
            <person name="Anderluh G."/>
            <person name="Asadollahi M."/>
            <person name="Askin M."/>
            <person name="Barry K."/>
            <person name="Battaglia E."/>
            <person name="Bayram O."/>
            <person name="Benocci T."/>
            <person name="Braus-Stromeyer S.A."/>
            <person name="Caldana C."/>
            <person name="Canovas D."/>
            <person name="Cerqueira G.C."/>
            <person name="Chen F."/>
            <person name="Chen W."/>
            <person name="Choi C."/>
            <person name="Clum A."/>
            <person name="Dos Santos R.A."/>
            <person name="Damasio A.R."/>
            <person name="Diallinas G."/>
            <person name="Emri T."/>
            <person name="Fekete E."/>
            <person name="Flipphi M."/>
            <person name="Freyberg S."/>
            <person name="Gallo A."/>
            <person name="Gournas C."/>
            <person name="Habgood R."/>
            <person name="Hainaut M."/>
            <person name="Harispe M.L."/>
            <person name="Henrissat B."/>
            <person name="Hilden K.S."/>
            <person name="Hope R."/>
            <person name="Hossain A."/>
            <person name="Karabika E."/>
            <person name="Karaffa L."/>
            <person name="Karanyi Z."/>
            <person name="Krasevec N."/>
            <person name="Kuo A."/>
            <person name="Kusch H."/>
            <person name="LaButti K."/>
            <person name="Lagendijk E.L."/>
            <person name="Lapidus A."/>
            <person name="Levasseur A."/>
            <person name="Lindquist E."/>
            <person name="Lipzen A."/>
            <person name="Logrieco A.F."/>
            <person name="MacCabe A."/>
            <person name="Maekelae M.R."/>
            <person name="Malavazi I."/>
            <person name="Melin P."/>
            <person name="Meyer V."/>
            <person name="Mielnichuk N."/>
            <person name="Miskei M."/>
            <person name="Molnar A.P."/>
            <person name="Mule G."/>
            <person name="Ngan C.Y."/>
            <person name="Orejas M."/>
            <person name="Orosz E."/>
            <person name="Ouedraogo J.P."/>
            <person name="Overkamp K.M."/>
            <person name="Park H.-S."/>
            <person name="Perrone G."/>
            <person name="Piumi F."/>
            <person name="Punt P.J."/>
            <person name="Ram A.F."/>
            <person name="Ramon A."/>
            <person name="Rauscher S."/>
            <person name="Record E."/>
            <person name="Riano-Pachon D.M."/>
            <person name="Robert V."/>
            <person name="Roehrig J."/>
            <person name="Ruller R."/>
            <person name="Salamov A."/>
            <person name="Salih N.S."/>
            <person name="Samson R.A."/>
            <person name="Sandor E."/>
            <person name="Sanguinetti M."/>
            <person name="Schuetze T."/>
            <person name="Sepcic K."/>
            <person name="Shelest E."/>
            <person name="Sherlock G."/>
            <person name="Sophianopoulou V."/>
            <person name="Squina F.M."/>
            <person name="Sun H."/>
            <person name="Susca A."/>
            <person name="Todd R.B."/>
            <person name="Tsang A."/>
            <person name="Unkles S.E."/>
            <person name="van de Wiele N."/>
            <person name="van Rossen-Uffink D."/>
            <person name="Oliveira J.V."/>
            <person name="Vesth T.C."/>
            <person name="Visser J."/>
            <person name="Yu J.-H."/>
            <person name="Zhou M."/>
            <person name="Andersen M.R."/>
            <person name="Archer D.B."/>
            <person name="Baker S.E."/>
            <person name="Benoit I."/>
            <person name="Brakhage A.A."/>
            <person name="Braus G.H."/>
            <person name="Fischer R."/>
            <person name="Frisvad J.C."/>
            <person name="Goldman G.H."/>
            <person name="Houbraken J."/>
            <person name="Oakley B."/>
            <person name="Pocsi I."/>
            <person name="Scazzocchio C."/>
            <person name="Seiboth B."/>
            <person name="vanKuyk P.A."/>
            <person name="Wortman J."/>
            <person name="Dyer P.S."/>
            <person name="Grigoriev I.V."/>
        </authorList>
    </citation>
    <scope>NUCLEOTIDE SEQUENCE [LARGE SCALE GENOMIC DNA]</scope>
    <source>
        <strain evidence="3">CBS 101740 / IMI 381727 / IBT 21946</strain>
    </source>
</reference>
<dbReference type="EMBL" id="KV878682">
    <property type="protein sequence ID" value="OJJ73528.1"/>
    <property type="molecule type" value="Genomic_DNA"/>
</dbReference>
<evidence type="ECO:0000256" key="1">
    <source>
        <dbReference type="SAM" id="Phobius"/>
    </source>
</evidence>
<keyword evidence="1" id="KW-0472">Membrane</keyword>
<protein>
    <submittedName>
        <fullName evidence="2">Uncharacterized protein</fullName>
    </submittedName>
</protein>
<evidence type="ECO:0000313" key="3">
    <source>
        <dbReference type="Proteomes" id="UP000184499"/>
    </source>
</evidence>
<accession>A0A1L9UPA7</accession>
<gene>
    <name evidence="2" type="ORF">ASPBRDRAFT_506854</name>
</gene>
<feature type="transmembrane region" description="Helical" evidence="1">
    <location>
        <begin position="15"/>
        <end position="34"/>
    </location>
</feature>
<organism evidence="2 3">
    <name type="scientific">Aspergillus brasiliensis (strain CBS 101740 / IMI 381727 / IBT 21946)</name>
    <dbReference type="NCBI Taxonomy" id="767769"/>
    <lineage>
        <taxon>Eukaryota</taxon>
        <taxon>Fungi</taxon>
        <taxon>Dikarya</taxon>
        <taxon>Ascomycota</taxon>
        <taxon>Pezizomycotina</taxon>
        <taxon>Eurotiomycetes</taxon>
        <taxon>Eurotiomycetidae</taxon>
        <taxon>Eurotiales</taxon>
        <taxon>Aspergillaceae</taxon>
        <taxon>Aspergillus</taxon>
        <taxon>Aspergillus subgen. Circumdati</taxon>
    </lineage>
</organism>
<sequence>MTYRSLFSETSRPFLLLWASFFCDSFLCFALHAMGLRFLLSLFIICDVNGVAAKSSSLGHGGFGNRVCIKKRILFSSRVYMHRFRVCVFLRCSFQPACYEFLGFYALYYTVPCMIVT</sequence>
<proteinExistence type="predicted"/>
<keyword evidence="1" id="KW-0812">Transmembrane</keyword>